<keyword evidence="1 6" id="KW-0963">Cytoplasm</keyword>
<dbReference type="Pfam" id="PF02527">
    <property type="entry name" value="GidB"/>
    <property type="match status" value="1"/>
</dbReference>
<dbReference type="Proteomes" id="UP000322454">
    <property type="component" value="Unassembled WGS sequence"/>
</dbReference>
<evidence type="ECO:0000256" key="2">
    <source>
        <dbReference type="ARBA" id="ARBA00022552"/>
    </source>
</evidence>
<feature type="binding site" evidence="6">
    <location>
        <position position="92"/>
    </location>
    <ligand>
        <name>S-adenosyl-L-methionine</name>
        <dbReference type="ChEBI" id="CHEBI:59789"/>
    </ligand>
</feature>
<dbReference type="SUPFAM" id="SSF53335">
    <property type="entry name" value="S-adenosyl-L-methionine-dependent methyltransferases"/>
    <property type="match status" value="1"/>
</dbReference>
<evidence type="ECO:0000256" key="3">
    <source>
        <dbReference type="ARBA" id="ARBA00022603"/>
    </source>
</evidence>
<comment type="caution">
    <text evidence="7">The sequence shown here is derived from an EMBL/GenBank/DDBJ whole genome shotgun (WGS) entry which is preliminary data.</text>
</comment>
<name>A0A520XHA9_9DELT</name>
<reference evidence="7 8" key="1">
    <citation type="submission" date="2019-01" db="EMBL/GenBank/DDBJ databases">
        <title>Insights into ecological role of a new deltaproteobacterial order Candidatus Sinidesulfobacterales (Sva0485) by metagenomics and metatranscriptomics.</title>
        <authorList>
            <person name="Tan S."/>
            <person name="Liu J."/>
            <person name="Fang Y."/>
            <person name="Hedlund B."/>
            <person name="Lian Z.-H."/>
            <person name="Huang L.-Y."/>
            <person name="Li J.-T."/>
            <person name="Huang L.-N."/>
            <person name="Li W.-J."/>
            <person name="Jiang H.-C."/>
            <person name="Dong H.-L."/>
            <person name="Shu W.-S."/>
        </authorList>
    </citation>
    <scope>NUCLEOTIDE SEQUENCE [LARGE SCALE GENOMIC DNA]</scope>
    <source>
        <strain evidence="7">AP4</strain>
    </source>
</reference>
<dbReference type="EC" id="2.1.1.-" evidence="6"/>
<keyword evidence="3 6" id="KW-0489">Methyltransferase</keyword>
<comment type="subcellular location">
    <subcellularLocation>
        <location evidence="6">Cytoplasm</location>
    </subcellularLocation>
</comment>
<feature type="binding site" evidence="6">
    <location>
        <position position="97"/>
    </location>
    <ligand>
        <name>S-adenosyl-L-methionine</name>
        <dbReference type="ChEBI" id="CHEBI:59789"/>
    </ligand>
</feature>
<dbReference type="AlphaFoldDB" id="A0A520XHA9"/>
<protein>
    <recommendedName>
        <fullName evidence="6">Ribosomal RNA small subunit methyltransferase G</fullName>
        <ecNumber evidence="6">2.1.1.-</ecNumber>
    </recommendedName>
    <alternativeName>
        <fullName evidence="6">16S rRNA 7-methylguanosine methyltransferase</fullName>
        <shortName evidence="6">16S rRNA m7G methyltransferase</shortName>
    </alternativeName>
</protein>
<dbReference type="EMBL" id="SHMQ01000001">
    <property type="protein sequence ID" value="RZV40476.1"/>
    <property type="molecule type" value="Genomic_DNA"/>
</dbReference>
<evidence type="ECO:0000313" key="7">
    <source>
        <dbReference type="EMBL" id="RZV40476.1"/>
    </source>
</evidence>
<evidence type="ECO:0000256" key="4">
    <source>
        <dbReference type="ARBA" id="ARBA00022679"/>
    </source>
</evidence>
<keyword evidence="5 6" id="KW-0949">S-adenosyl-L-methionine</keyword>
<dbReference type="PANTHER" id="PTHR31760:SF0">
    <property type="entry name" value="S-ADENOSYL-L-METHIONINE-DEPENDENT METHYLTRANSFERASES SUPERFAMILY PROTEIN"/>
    <property type="match status" value="1"/>
</dbReference>
<dbReference type="GO" id="GO:0070043">
    <property type="term" value="F:rRNA (guanine-N7-)-methyltransferase activity"/>
    <property type="evidence" value="ECO:0007669"/>
    <property type="project" value="UniProtKB-UniRule"/>
</dbReference>
<dbReference type="InterPro" id="IPR029063">
    <property type="entry name" value="SAM-dependent_MTases_sf"/>
</dbReference>
<dbReference type="NCBIfam" id="TIGR00138">
    <property type="entry name" value="rsmG_gidB"/>
    <property type="match status" value="1"/>
</dbReference>
<dbReference type="InterPro" id="IPR003682">
    <property type="entry name" value="rRNA_ssu_MeTfrase_G"/>
</dbReference>
<comment type="similarity">
    <text evidence="6">Belongs to the methyltransferase superfamily. RNA methyltransferase RsmG family.</text>
</comment>
<comment type="function">
    <text evidence="6">Specifically methylates the N7 position of a guanine in 16S rRNA.</text>
</comment>
<evidence type="ECO:0000256" key="1">
    <source>
        <dbReference type="ARBA" id="ARBA00022490"/>
    </source>
</evidence>
<sequence>MSYASSKDIFTDRVYDYLLTYGILPSGNKYNIENLKEKIDKIYLYYEELLEWNKKINLTTVTDIEGFIKKHVIDSSYLLKILNTNGYILDIGSGAGFPGIIINLLMPDLKIISIESVLKKCNFQKNAARKLGLNNFKCLNVNIFNYKDYEGVSAIITRAAFNAGEISRLIENIDLKNDTYIYLFLSKTEEIKNIESFRYKSKRAILDKTLYYKTDYIDGKKDNFRLIAKFKIINKSK</sequence>
<evidence type="ECO:0000256" key="5">
    <source>
        <dbReference type="ARBA" id="ARBA00022691"/>
    </source>
</evidence>
<dbReference type="HAMAP" id="MF_00074">
    <property type="entry name" value="16SrRNA_methyltr_G"/>
    <property type="match status" value="1"/>
</dbReference>
<organism evidence="7 8">
    <name type="scientific">Candidatus Acidulodesulfobacterium acidiphilum</name>
    <dbReference type="NCBI Taxonomy" id="2597224"/>
    <lineage>
        <taxon>Bacteria</taxon>
        <taxon>Deltaproteobacteria</taxon>
        <taxon>Candidatus Acidulodesulfobacterales</taxon>
        <taxon>Candidatus Acidulodesulfobacterium</taxon>
    </lineage>
</organism>
<gene>
    <name evidence="6 7" type="primary">rsmG</name>
    <name evidence="7" type="ORF">EVJ48_00710</name>
</gene>
<evidence type="ECO:0000256" key="6">
    <source>
        <dbReference type="HAMAP-Rule" id="MF_00074"/>
    </source>
</evidence>
<keyword evidence="4 6" id="KW-0808">Transferase</keyword>
<evidence type="ECO:0000313" key="8">
    <source>
        <dbReference type="Proteomes" id="UP000322454"/>
    </source>
</evidence>
<proteinExistence type="inferred from homology"/>
<feature type="binding site" evidence="6">
    <location>
        <position position="158"/>
    </location>
    <ligand>
        <name>S-adenosyl-L-methionine</name>
        <dbReference type="ChEBI" id="CHEBI:59789"/>
    </ligand>
</feature>
<accession>A0A520XHA9</accession>
<dbReference type="Gene3D" id="3.40.50.150">
    <property type="entry name" value="Vaccinia Virus protein VP39"/>
    <property type="match status" value="1"/>
</dbReference>
<keyword evidence="2 6" id="KW-0698">rRNA processing</keyword>
<dbReference type="PANTHER" id="PTHR31760">
    <property type="entry name" value="S-ADENOSYL-L-METHIONINE-DEPENDENT METHYLTRANSFERASES SUPERFAMILY PROTEIN"/>
    <property type="match status" value="1"/>
</dbReference>
<dbReference type="GO" id="GO:0005829">
    <property type="term" value="C:cytosol"/>
    <property type="evidence" value="ECO:0007669"/>
    <property type="project" value="TreeGrafter"/>
</dbReference>
<comment type="caution">
    <text evidence="6">Lacks conserved residue(s) required for the propagation of feature annotation.</text>
</comment>